<keyword evidence="2" id="KW-0732">Signal</keyword>
<name>A0A8H6YYS5_9AGAR</name>
<proteinExistence type="predicted"/>
<evidence type="ECO:0000256" key="1">
    <source>
        <dbReference type="SAM" id="MobiDB-lite"/>
    </source>
</evidence>
<accession>A0A8H6YYS5</accession>
<dbReference type="Proteomes" id="UP000620124">
    <property type="component" value="Unassembled WGS sequence"/>
</dbReference>
<organism evidence="3 4">
    <name type="scientific">Mycena venus</name>
    <dbReference type="NCBI Taxonomy" id="2733690"/>
    <lineage>
        <taxon>Eukaryota</taxon>
        <taxon>Fungi</taxon>
        <taxon>Dikarya</taxon>
        <taxon>Basidiomycota</taxon>
        <taxon>Agaricomycotina</taxon>
        <taxon>Agaricomycetes</taxon>
        <taxon>Agaricomycetidae</taxon>
        <taxon>Agaricales</taxon>
        <taxon>Marasmiineae</taxon>
        <taxon>Mycenaceae</taxon>
        <taxon>Mycena</taxon>
    </lineage>
</organism>
<dbReference type="OrthoDB" id="4225815at2759"/>
<feature type="signal peptide" evidence="2">
    <location>
        <begin position="1"/>
        <end position="19"/>
    </location>
</feature>
<feature type="region of interest" description="Disordered" evidence="1">
    <location>
        <begin position="33"/>
        <end position="54"/>
    </location>
</feature>
<feature type="region of interest" description="Disordered" evidence="1">
    <location>
        <begin position="133"/>
        <end position="249"/>
    </location>
</feature>
<keyword evidence="4" id="KW-1185">Reference proteome</keyword>
<dbReference type="CDD" id="cd23507">
    <property type="entry name" value="hydrophobin_I"/>
    <property type="match status" value="1"/>
</dbReference>
<dbReference type="AlphaFoldDB" id="A0A8H6YYS5"/>
<evidence type="ECO:0000256" key="2">
    <source>
        <dbReference type="SAM" id="SignalP"/>
    </source>
</evidence>
<dbReference type="EMBL" id="JACAZI010000002">
    <property type="protein sequence ID" value="KAF7368978.1"/>
    <property type="molecule type" value="Genomic_DNA"/>
</dbReference>
<reference evidence="3" key="1">
    <citation type="submission" date="2020-05" db="EMBL/GenBank/DDBJ databases">
        <title>Mycena genomes resolve the evolution of fungal bioluminescence.</title>
        <authorList>
            <person name="Tsai I.J."/>
        </authorList>
    </citation>
    <scope>NUCLEOTIDE SEQUENCE</scope>
    <source>
        <strain evidence="3">CCC161011</strain>
    </source>
</reference>
<protein>
    <submittedName>
        <fullName evidence="3">Hydrophobin</fullName>
    </submittedName>
</protein>
<gene>
    <name evidence="3" type="ORF">MVEN_00224200</name>
</gene>
<sequence>MKNTIIFCALSYAISVVGAVRFESNAQRLARGLPPLPPRRRFGSGAKRSTTSPTPFHCDAKKNFCCSNFQSASSPAAENILRGLGISQSSCGEQIATGCVAASGDSCSSGSLAKCCGNIVGSDLIGIDCTHVAPSTSSSHPVPSSSSQRSSSSASSSHASSSASSRPVSSASVSRSSSSASAPQSSSSSSASRASSSVSASASHSAPSRASSSPVPHSSSFSRPSSSASASASHASSSAPSSRASSSASASHVSSSSSAHSFSSTAHFSSSASRASSSASSVHSSSVHSSSAPQSSSALRSSSSARVSSASHGSNSAASSSASRSSAPSASRQLCLVFCCPLLGALNFDVEQCPWILSIACQQFCVFARKQLRVGVCLERSQLVLSVARQQFSSLVVSIACLSVFRFACKQLGLSAAVFFVGLALE</sequence>
<evidence type="ECO:0000313" key="4">
    <source>
        <dbReference type="Proteomes" id="UP000620124"/>
    </source>
</evidence>
<comment type="caution">
    <text evidence="3">The sequence shown here is derived from an EMBL/GenBank/DDBJ whole genome shotgun (WGS) entry which is preliminary data.</text>
</comment>
<evidence type="ECO:0000313" key="3">
    <source>
        <dbReference type="EMBL" id="KAF7368978.1"/>
    </source>
</evidence>
<feature type="chain" id="PRO_5034123886" evidence="2">
    <location>
        <begin position="20"/>
        <end position="426"/>
    </location>
</feature>